<feature type="transmembrane region" description="Helical" evidence="1">
    <location>
        <begin position="384"/>
        <end position="406"/>
    </location>
</feature>
<dbReference type="Proteomes" id="UP001168694">
    <property type="component" value="Unassembled WGS sequence"/>
</dbReference>
<protein>
    <submittedName>
        <fullName evidence="2">Uncharacterized protein</fullName>
    </submittedName>
</protein>
<feature type="transmembrane region" description="Helical" evidence="1">
    <location>
        <begin position="226"/>
        <end position="245"/>
    </location>
</feature>
<feature type="transmembrane region" description="Helical" evidence="1">
    <location>
        <begin position="30"/>
        <end position="49"/>
    </location>
</feature>
<feature type="transmembrane region" description="Helical" evidence="1">
    <location>
        <begin position="306"/>
        <end position="332"/>
    </location>
</feature>
<name>A0ABT8EDS4_9BACL</name>
<comment type="caution">
    <text evidence="2">The sequence shown here is derived from an EMBL/GenBank/DDBJ whole genome shotgun (WGS) entry which is preliminary data.</text>
</comment>
<reference evidence="2" key="1">
    <citation type="submission" date="2023-06" db="EMBL/GenBank/DDBJ databases">
        <title>Draft Genome Sequences of Representative Paenibacillus Polymyxa, Bacillus cereus, Fictibacillus sp., and Brevibacillus agri Strains Isolated from Amazonian Dark Earth.</title>
        <authorList>
            <person name="Pellegrinetti T.A."/>
            <person name="Cunha I.C.M."/>
            <person name="Chaves M.G."/>
            <person name="Freitas A.S."/>
            <person name="Silva A.V.R."/>
            <person name="Tsai S.M."/>
            <person name="Mendes L.W."/>
        </authorList>
    </citation>
    <scope>NUCLEOTIDE SEQUENCE</scope>
    <source>
        <strain evidence="2">CENA-BCM004</strain>
    </source>
</reference>
<proteinExistence type="predicted"/>
<keyword evidence="1" id="KW-1133">Transmembrane helix</keyword>
<feature type="transmembrane region" description="Helical" evidence="1">
    <location>
        <begin position="70"/>
        <end position="90"/>
    </location>
</feature>
<gene>
    <name evidence="2" type="ORF">QYF49_24160</name>
</gene>
<organism evidence="2 3">
    <name type="scientific">Fictibacillus terranigra</name>
    <dbReference type="NCBI Taxonomy" id="3058424"/>
    <lineage>
        <taxon>Bacteria</taxon>
        <taxon>Bacillati</taxon>
        <taxon>Bacillota</taxon>
        <taxon>Bacilli</taxon>
        <taxon>Bacillales</taxon>
        <taxon>Fictibacillaceae</taxon>
        <taxon>Fictibacillus</taxon>
    </lineage>
</organism>
<keyword evidence="1" id="KW-0472">Membrane</keyword>
<feature type="transmembrane region" description="Helical" evidence="1">
    <location>
        <begin position="201"/>
        <end position="220"/>
    </location>
</feature>
<feature type="transmembrane region" description="Helical" evidence="1">
    <location>
        <begin position="151"/>
        <end position="171"/>
    </location>
</feature>
<accession>A0ABT8EDS4</accession>
<feature type="transmembrane region" description="Helical" evidence="1">
    <location>
        <begin position="266"/>
        <end position="286"/>
    </location>
</feature>
<dbReference type="EMBL" id="JAUHLN010000010">
    <property type="protein sequence ID" value="MDN4076040.1"/>
    <property type="molecule type" value="Genomic_DNA"/>
</dbReference>
<evidence type="ECO:0000313" key="3">
    <source>
        <dbReference type="Proteomes" id="UP001168694"/>
    </source>
</evidence>
<keyword evidence="1" id="KW-0812">Transmembrane</keyword>
<sequence length="409" mass="45522">MSSFFLISGILMLATNGATTKDYVLSFGPMMNLLALFAVVPILAVPIQIGNYVQSIEELIFRRIHNSKQLYFLTSGISYFFSSFMNLASLPMTYYTVRSSVTTYQVQHEVRFMSRAITHGFAMPLLWTPVTPIVGIVVDMTGVSWVAMLKYLIPLSVAGLLLDWFIASMIFRKRYRNLLKGENEVATGLLEKAGQAGSRKFFQILIAIALFNGLVILADFQSSFDFLYIVSLLVIPFAFCWSAFLGKRKSFIKELKEHFSSHILKLSGQFVIFLSAGFFISSMKFSHVDHFFNQGLLMVKEEVGSLLFLILIPLVPLVLAFTGLHPAVGLALMAEALDPSSLHISTSLLTLAMLGGAVGAFLMGPFNATIGMMASITDESPYRISNWNTGFTFSYLILLMILLLFLQMI</sequence>
<dbReference type="RefSeq" id="WP_290402151.1">
    <property type="nucleotide sequence ID" value="NZ_JAUHLN010000010.1"/>
</dbReference>
<evidence type="ECO:0000313" key="2">
    <source>
        <dbReference type="EMBL" id="MDN4076040.1"/>
    </source>
</evidence>
<evidence type="ECO:0000256" key="1">
    <source>
        <dbReference type="SAM" id="Phobius"/>
    </source>
</evidence>
<feature type="transmembrane region" description="Helical" evidence="1">
    <location>
        <begin position="344"/>
        <end position="364"/>
    </location>
</feature>
<keyword evidence="3" id="KW-1185">Reference proteome</keyword>